<gene>
    <name evidence="9" type="ORF">B5F96_14750</name>
</gene>
<feature type="domain" description="ABC3 transporter permease C-terminal" evidence="7">
    <location>
        <begin position="676"/>
        <end position="789"/>
    </location>
</feature>
<organism evidence="9 10">
    <name type="scientific">Parabacteroides johnsonii</name>
    <dbReference type="NCBI Taxonomy" id="387661"/>
    <lineage>
        <taxon>Bacteria</taxon>
        <taxon>Pseudomonadati</taxon>
        <taxon>Bacteroidota</taxon>
        <taxon>Bacteroidia</taxon>
        <taxon>Bacteroidales</taxon>
        <taxon>Tannerellaceae</taxon>
        <taxon>Parabacteroides</taxon>
    </lineage>
</organism>
<feature type="transmembrane region" description="Helical" evidence="6">
    <location>
        <begin position="669"/>
        <end position="693"/>
    </location>
</feature>
<name>A0A9Q5SPC6_9BACT</name>
<dbReference type="EMBL" id="NFIJ01000019">
    <property type="protein sequence ID" value="OUO03753.1"/>
    <property type="molecule type" value="Genomic_DNA"/>
</dbReference>
<evidence type="ECO:0000313" key="10">
    <source>
        <dbReference type="Proteomes" id="UP000195975"/>
    </source>
</evidence>
<keyword evidence="3 6" id="KW-0812">Transmembrane</keyword>
<comment type="caution">
    <text evidence="9">The sequence shown here is derived from an EMBL/GenBank/DDBJ whole genome shotgun (WGS) entry which is preliminary data.</text>
</comment>
<dbReference type="Pfam" id="PF02687">
    <property type="entry name" value="FtsX"/>
    <property type="match status" value="1"/>
</dbReference>
<keyword evidence="2" id="KW-1003">Cell membrane</keyword>
<keyword evidence="4 6" id="KW-1133">Transmembrane helix</keyword>
<feature type="transmembrane region" description="Helical" evidence="6">
    <location>
        <begin position="327"/>
        <end position="349"/>
    </location>
</feature>
<evidence type="ECO:0000256" key="6">
    <source>
        <dbReference type="SAM" id="Phobius"/>
    </source>
</evidence>
<evidence type="ECO:0000256" key="2">
    <source>
        <dbReference type="ARBA" id="ARBA00022475"/>
    </source>
</evidence>
<protein>
    <submittedName>
        <fullName evidence="9">Multidrug ABC transporter substrate-binding protein</fullName>
    </submittedName>
</protein>
<evidence type="ECO:0000256" key="3">
    <source>
        <dbReference type="ARBA" id="ARBA00022692"/>
    </source>
</evidence>
<dbReference type="GO" id="GO:0005886">
    <property type="term" value="C:plasma membrane"/>
    <property type="evidence" value="ECO:0007669"/>
    <property type="project" value="UniProtKB-SubCell"/>
</dbReference>
<feature type="transmembrane region" description="Helical" evidence="6">
    <location>
        <begin position="273"/>
        <end position="297"/>
    </location>
</feature>
<evidence type="ECO:0000313" key="9">
    <source>
        <dbReference type="EMBL" id="OUO03753.1"/>
    </source>
</evidence>
<evidence type="ECO:0000256" key="5">
    <source>
        <dbReference type="ARBA" id="ARBA00023136"/>
    </source>
</evidence>
<feature type="transmembrane region" description="Helical" evidence="6">
    <location>
        <begin position="757"/>
        <end position="778"/>
    </location>
</feature>
<dbReference type="Pfam" id="PF12704">
    <property type="entry name" value="MacB_PCD"/>
    <property type="match status" value="1"/>
</dbReference>
<evidence type="ECO:0000259" key="7">
    <source>
        <dbReference type="Pfam" id="PF02687"/>
    </source>
</evidence>
<feature type="transmembrane region" description="Helical" evidence="6">
    <location>
        <begin position="714"/>
        <end position="737"/>
    </location>
</feature>
<sequence length="796" mass="91865">MLSHYIKVTFRELLKYRTQSIISIIGLAIGFTAFILGGYWLWWETHFDNFHPEADRLYCLTTEGLVKRANGTQADLDQLHINDREELFKLLPEIEASCSFNHLSFTLQQGNEAINLHGMESGQSFFNLFQADFIEGTHKGIVPDGSSVILTKRTAHKLFGTTNCIGKEVVLDNNLRPSVAGVIRDYPDNTDLLFDFLLIRIPQPNHVKRMTTYVRLQKNTNMTNVRNKLTLYKSHAEDKWDREQVKNWKINLLTASEVHLRCHPELTDRIRNIHILALAGIMAFLSALINQLVLFIGQQQRKQQKNRTYLCVGASTTSMVMKGFTELAFPLMIAFLIAFCLIESLYPYYESYTAWNRYGIYENVSRHLSRTSLFGNTLSLAGISILIFLFICYYPIRNLLEHKIRKPALFKQSLIVVQIFIGSLFFIISLGLFRQLHFILSKDKGIDYERVIQVDLGYSTAHQTDLSVLKPEMVNHPYIEGVTYTCGNAPVFTEQGDWYGSFYSHFCFDPNESEPNSYNPVVVADKDFFSFFKLQPISGNWPTAANPYSYIVNETCLQTLGYTNLLERPIYIKGQASQAKVCCVIKDYFYAPMQYPILPLFFTTYDNPTVKDFERPYLIYVRYAKGHKKEVLEHLREITSHIQNDNVNRNKMFMELSDLVDLFNRPEKVIFTIFSILSLVCILISTFGIYSLVSLATEQRRKEIAIRKVNGATFYHILQLFFREYFMLVALGNAFALPVGYLVTKRWLETYANHTTLPAWLFLLVFFFTSGIVLLSIFRQVKRAATTNPAEIIKTE</sequence>
<evidence type="ECO:0000256" key="4">
    <source>
        <dbReference type="ARBA" id="ARBA00022989"/>
    </source>
</evidence>
<proteinExistence type="predicted"/>
<feature type="domain" description="MacB-like periplasmic core" evidence="8">
    <location>
        <begin position="20"/>
        <end position="230"/>
    </location>
</feature>
<dbReference type="Proteomes" id="UP000195975">
    <property type="component" value="Unassembled WGS sequence"/>
</dbReference>
<accession>A0A9Q5SPC6</accession>
<dbReference type="AlphaFoldDB" id="A0A9Q5SPC6"/>
<dbReference type="GO" id="GO:0022857">
    <property type="term" value="F:transmembrane transporter activity"/>
    <property type="evidence" value="ECO:0007669"/>
    <property type="project" value="TreeGrafter"/>
</dbReference>
<keyword evidence="5 6" id="KW-0472">Membrane</keyword>
<evidence type="ECO:0000256" key="1">
    <source>
        <dbReference type="ARBA" id="ARBA00004651"/>
    </source>
</evidence>
<feature type="transmembrane region" description="Helical" evidence="6">
    <location>
        <begin position="373"/>
        <end position="394"/>
    </location>
</feature>
<dbReference type="RefSeq" id="WP_021862367.1">
    <property type="nucleotide sequence ID" value="NZ_CAJLBM010000038.1"/>
</dbReference>
<dbReference type="InterPro" id="IPR050250">
    <property type="entry name" value="Macrolide_Exporter_MacB"/>
</dbReference>
<dbReference type="PANTHER" id="PTHR30572:SF18">
    <property type="entry name" value="ABC-TYPE MACROLIDE FAMILY EXPORT SYSTEM PERMEASE COMPONENT 2"/>
    <property type="match status" value="1"/>
</dbReference>
<dbReference type="InterPro" id="IPR025857">
    <property type="entry name" value="MacB_PCD"/>
</dbReference>
<reference evidence="10" key="1">
    <citation type="submission" date="2017-04" db="EMBL/GenBank/DDBJ databases">
        <title>Function of individual gut microbiota members based on whole genome sequencing of pure cultures obtained from chicken caecum.</title>
        <authorList>
            <person name="Medvecky M."/>
            <person name="Cejkova D."/>
            <person name="Polansky O."/>
            <person name="Karasova D."/>
            <person name="Kubasova T."/>
            <person name="Cizek A."/>
            <person name="Rychlik I."/>
        </authorList>
    </citation>
    <scope>NUCLEOTIDE SEQUENCE [LARGE SCALE GENOMIC DNA]</scope>
    <source>
        <strain evidence="10">An42</strain>
    </source>
</reference>
<comment type="subcellular location">
    <subcellularLocation>
        <location evidence="1">Cell membrane</location>
        <topology evidence="1">Multi-pass membrane protein</topology>
    </subcellularLocation>
</comment>
<dbReference type="InterPro" id="IPR003838">
    <property type="entry name" value="ABC3_permease_C"/>
</dbReference>
<evidence type="ECO:0000259" key="8">
    <source>
        <dbReference type="Pfam" id="PF12704"/>
    </source>
</evidence>
<feature type="transmembrane region" description="Helical" evidence="6">
    <location>
        <begin position="21"/>
        <end position="43"/>
    </location>
</feature>
<feature type="transmembrane region" description="Helical" evidence="6">
    <location>
        <begin position="414"/>
        <end position="433"/>
    </location>
</feature>
<dbReference type="PANTHER" id="PTHR30572">
    <property type="entry name" value="MEMBRANE COMPONENT OF TRANSPORTER-RELATED"/>
    <property type="match status" value="1"/>
</dbReference>